<sequence>MVGEFNSVLSRVKQQQENVLFLHCTCHVAHLAASHACSELPDVYEQLSKDVYAHFKTTGKRKAEFKNIQELMDVVCHDIFDLTLRDGWQFCSV</sequence>
<keyword evidence="2" id="KW-1185">Reference proteome</keyword>
<dbReference type="Proteomes" id="UP001159363">
    <property type="component" value="Chromosome 1"/>
</dbReference>
<comment type="caution">
    <text evidence="1">The sequence shown here is derived from an EMBL/GenBank/DDBJ whole genome shotgun (WGS) entry which is preliminary data.</text>
</comment>
<evidence type="ECO:0000313" key="1">
    <source>
        <dbReference type="EMBL" id="KAJ8897264.1"/>
    </source>
</evidence>
<protein>
    <submittedName>
        <fullName evidence="1">Uncharacterized protein</fullName>
    </submittedName>
</protein>
<gene>
    <name evidence="1" type="ORF">PR048_002610</name>
</gene>
<accession>A0ABQ9IM43</accession>
<proteinExistence type="predicted"/>
<name>A0ABQ9IM43_9NEOP</name>
<reference evidence="1 2" key="1">
    <citation type="submission" date="2023-02" db="EMBL/GenBank/DDBJ databases">
        <title>LHISI_Scaffold_Assembly.</title>
        <authorList>
            <person name="Stuart O.P."/>
            <person name="Cleave R."/>
            <person name="Magrath M.J.L."/>
            <person name="Mikheyev A.S."/>
        </authorList>
    </citation>
    <scope>NUCLEOTIDE SEQUENCE [LARGE SCALE GENOMIC DNA]</scope>
    <source>
        <strain evidence="1">Daus_M_001</strain>
        <tissue evidence="1">Leg muscle</tissue>
    </source>
</reference>
<organism evidence="1 2">
    <name type="scientific">Dryococelus australis</name>
    <dbReference type="NCBI Taxonomy" id="614101"/>
    <lineage>
        <taxon>Eukaryota</taxon>
        <taxon>Metazoa</taxon>
        <taxon>Ecdysozoa</taxon>
        <taxon>Arthropoda</taxon>
        <taxon>Hexapoda</taxon>
        <taxon>Insecta</taxon>
        <taxon>Pterygota</taxon>
        <taxon>Neoptera</taxon>
        <taxon>Polyneoptera</taxon>
        <taxon>Phasmatodea</taxon>
        <taxon>Verophasmatodea</taxon>
        <taxon>Anareolatae</taxon>
        <taxon>Phasmatidae</taxon>
        <taxon>Eurycanthinae</taxon>
        <taxon>Dryococelus</taxon>
    </lineage>
</organism>
<dbReference type="PANTHER" id="PTHR37162:SF1">
    <property type="entry name" value="BED-TYPE DOMAIN-CONTAINING PROTEIN"/>
    <property type="match status" value="1"/>
</dbReference>
<dbReference type="EMBL" id="JARBHB010000001">
    <property type="protein sequence ID" value="KAJ8897264.1"/>
    <property type="molecule type" value="Genomic_DNA"/>
</dbReference>
<evidence type="ECO:0000313" key="2">
    <source>
        <dbReference type="Proteomes" id="UP001159363"/>
    </source>
</evidence>
<dbReference type="PANTHER" id="PTHR37162">
    <property type="entry name" value="HAT FAMILY DIMERISATION DOMAINCONTAINING PROTEIN-RELATED"/>
    <property type="match status" value="1"/>
</dbReference>